<sequence>MIEPVIEVINLKKDFQGGLFRNKKVSAVDGVSFRIKRGEALGLLGESGSGKSTLGRCLLRLIDPTAGEIYFKGKNILAMNGDFRPFRKRMQIIFQDADGALNPRMTVKDLLLEPLKVHRQLNGRAQETAAALMAQVNLPADLLGRYPNALSGGQRQRIAISRAISIKPEFIVADEAIASLDLIGQAQVMALFNRLKAEQQTTFLIISHSLRFIRQTTDAVAVMFTGKLVEIGKTTDILNHPAHPYTQALLSSTNTKLETQS</sequence>
<dbReference type="PANTHER" id="PTHR43776">
    <property type="entry name" value="TRANSPORT ATP-BINDING PROTEIN"/>
    <property type="match status" value="1"/>
</dbReference>
<dbReference type="Pfam" id="PF00005">
    <property type="entry name" value="ABC_tran"/>
    <property type="match status" value="1"/>
</dbReference>
<keyword evidence="3" id="KW-0547">Nucleotide-binding</keyword>
<feature type="domain" description="ABC transporter" evidence="5">
    <location>
        <begin position="6"/>
        <end position="250"/>
    </location>
</feature>
<dbReference type="CDD" id="cd03257">
    <property type="entry name" value="ABC_NikE_OppD_transporters"/>
    <property type="match status" value="1"/>
</dbReference>
<dbReference type="SUPFAM" id="SSF52540">
    <property type="entry name" value="P-loop containing nucleoside triphosphate hydrolases"/>
    <property type="match status" value="1"/>
</dbReference>
<evidence type="ECO:0000313" key="7">
    <source>
        <dbReference type="Proteomes" id="UP000422108"/>
    </source>
</evidence>
<dbReference type="InterPro" id="IPR013563">
    <property type="entry name" value="Oligopep_ABC_C"/>
</dbReference>
<keyword evidence="7" id="KW-1185">Reference proteome</keyword>
<dbReference type="InterPro" id="IPR003439">
    <property type="entry name" value="ABC_transporter-like_ATP-bd"/>
</dbReference>
<dbReference type="InterPro" id="IPR027417">
    <property type="entry name" value="P-loop_NTPase"/>
</dbReference>
<dbReference type="GO" id="GO:0015833">
    <property type="term" value="P:peptide transport"/>
    <property type="evidence" value="ECO:0007669"/>
    <property type="project" value="InterPro"/>
</dbReference>
<dbReference type="RefSeq" id="WP_155310777.1">
    <property type="nucleotide sequence ID" value="NZ_AP021879.1"/>
</dbReference>
<reference evidence="6 7" key="1">
    <citation type="submission" date="2019-11" db="EMBL/GenBank/DDBJ databases">
        <title>Comparative genomics of hydrocarbon-degrading Desulfosarcina strains.</title>
        <authorList>
            <person name="Watanabe M."/>
            <person name="Kojima H."/>
            <person name="Fukui M."/>
        </authorList>
    </citation>
    <scope>NUCLEOTIDE SEQUENCE [LARGE SCALE GENOMIC DNA]</scope>
    <source>
        <strain evidence="7">oXyS1</strain>
    </source>
</reference>
<dbReference type="PROSITE" id="PS50893">
    <property type="entry name" value="ABC_TRANSPORTER_2"/>
    <property type="match status" value="1"/>
</dbReference>
<dbReference type="PROSITE" id="PS00211">
    <property type="entry name" value="ABC_TRANSPORTER_1"/>
    <property type="match status" value="1"/>
</dbReference>
<dbReference type="SMART" id="SM00382">
    <property type="entry name" value="AAA"/>
    <property type="match status" value="1"/>
</dbReference>
<dbReference type="Proteomes" id="UP000422108">
    <property type="component" value="Chromosome"/>
</dbReference>
<evidence type="ECO:0000256" key="2">
    <source>
        <dbReference type="ARBA" id="ARBA00022448"/>
    </source>
</evidence>
<dbReference type="EMBL" id="AP021879">
    <property type="protein sequence ID" value="BBO89609.1"/>
    <property type="molecule type" value="Genomic_DNA"/>
</dbReference>
<gene>
    <name evidence="6" type="ORF">DSCOOX_27890</name>
</gene>
<accession>A0A5K8AAR4</accession>
<protein>
    <submittedName>
        <fullName evidence="6">Peptide ABC transporter ATP-binding protein</fullName>
    </submittedName>
</protein>
<comment type="similarity">
    <text evidence="1">Belongs to the ABC transporter superfamily.</text>
</comment>
<dbReference type="AlphaFoldDB" id="A0A5K8AAR4"/>
<keyword evidence="4 6" id="KW-0067">ATP-binding</keyword>
<dbReference type="GO" id="GO:0005524">
    <property type="term" value="F:ATP binding"/>
    <property type="evidence" value="ECO:0007669"/>
    <property type="project" value="UniProtKB-KW"/>
</dbReference>
<evidence type="ECO:0000313" key="6">
    <source>
        <dbReference type="EMBL" id="BBO89609.1"/>
    </source>
</evidence>
<keyword evidence="2" id="KW-0813">Transport</keyword>
<dbReference type="Gene3D" id="3.40.50.300">
    <property type="entry name" value="P-loop containing nucleotide triphosphate hydrolases"/>
    <property type="match status" value="1"/>
</dbReference>
<evidence type="ECO:0000256" key="1">
    <source>
        <dbReference type="ARBA" id="ARBA00005417"/>
    </source>
</evidence>
<dbReference type="GO" id="GO:0055085">
    <property type="term" value="P:transmembrane transport"/>
    <property type="evidence" value="ECO:0007669"/>
    <property type="project" value="UniProtKB-ARBA"/>
</dbReference>
<organism evidence="6 7">
    <name type="scientific">Desulfosarcina ovata subsp. ovata</name>
    <dbReference type="NCBI Taxonomy" id="2752305"/>
    <lineage>
        <taxon>Bacteria</taxon>
        <taxon>Pseudomonadati</taxon>
        <taxon>Thermodesulfobacteriota</taxon>
        <taxon>Desulfobacteria</taxon>
        <taxon>Desulfobacterales</taxon>
        <taxon>Desulfosarcinaceae</taxon>
        <taxon>Desulfosarcina</taxon>
    </lineage>
</organism>
<evidence type="ECO:0000256" key="3">
    <source>
        <dbReference type="ARBA" id="ARBA00022741"/>
    </source>
</evidence>
<dbReference type="Pfam" id="PF08352">
    <property type="entry name" value="oligo_HPY"/>
    <property type="match status" value="1"/>
</dbReference>
<proteinExistence type="inferred from homology"/>
<dbReference type="GO" id="GO:0016887">
    <property type="term" value="F:ATP hydrolysis activity"/>
    <property type="evidence" value="ECO:0007669"/>
    <property type="project" value="InterPro"/>
</dbReference>
<evidence type="ECO:0000256" key="4">
    <source>
        <dbReference type="ARBA" id="ARBA00022840"/>
    </source>
</evidence>
<dbReference type="InterPro" id="IPR017871">
    <property type="entry name" value="ABC_transporter-like_CS"/>
</dbReference>
<evidence type="ECO:0000259" key="5">
    <source>
        <dbReference type="PROSITE" id="PS50893"/>
    </source>
</evidence>
<name>A0A5K8AAR4_9BACT</name>
<dbReference type="PANTHER" id="PTHR43776:SF7">
    <property type="entry name" value="D,D-DIPEPTIDE TRANSPORT ATP-BINDING PROTEIN DDPF-RELATED"/>
    <property type="match status" value="1"/>
</dbReference>
<dbReference type="InterPro" id="IPR003593">
    <property type="entry name" value="AAA+_ATPase"/>
</dbReference>
<dbReference type="InterPro" id="IPR050319">
    <property type="entry name" value="ABC_transp_ATP-bind"/>
</dbReference>